<dbReference type="EMBL" id="CP141881">
    <property type="protein sequence ID" value="WRT63325.1"/>
    <property type="molecule type" value="Genomic_DNA"/>
</dbReference>
<dbReference type="PANTHER" id="PTHR10696:SF25">
    <property type="entry name" value="OXIDOREDUCTASE AIM17-RELATED"/>
    <property type="match status" value="1"/>
</dbReference>
<dbReference type="InterPro" id="IPR050411">
    <property type="entry name" value="AlphaKG_dependent_hydroxylases"/>
</dbReference>
<comment type="similarity">
    <text evidence="2">Belongs to the gamma-BBH/TMLD family.</text>
</comment>
<dbReference type="InterPro" id="IPR038492">
    <property type="entry name" value="GBBH-like_N_sf"/>
</dbReference>
<dbReference type="InterPro" id="IPR042098">
    <property type="entry name" value="TauD-like_sf"/>
</dbReference>
<evidence type="ECO:0000256" key="2">
    <source>
        <dbReference type="ARBA" id="ARBA00008654"/>
    </source>
</evidence>
<evidence type="ECO:0000256" key="1">
    <source>
        <dbReference type="ARBA" id="ARBA00001954"/>
    </source>
</evidence>
<dbReference type="PANTHER" id="PTHR10696">
    <property type="entry name" value="GAMMA-BUTYROBETAINE HYDROXYLASE-RELATED"/>
    <property type="match status" value="1"/>
</dbReference>
<feature type="region of interest" description="Disordered" evidence="7">
    <location>
        <begin position="144"/>
        <end position="241"/>
    </location>
</feature>
<feature type="region of interest" description="Disordered" evidence="7">
    <location>
        <begin position="72"/>
        <end position="125"/>
    </location>
</feature>
<feature type="compositionally biased region" description="Low complexity" evidence="7">
    <location>
        <begin position="37"/>
        <end position="51"/>
    </location>
</feature>
<evidence type="ECO:0000256" key="4">
    <source>
        <dbReference type="ARBA" id="ARBA00022964"/>
    </source>
</evidence>
<feature type="compositionally biased region" description="Basic residues" evidence="7">
    <location>
        <begin position="95"/>
        <end position="105"/>
    </location>
</feature>
<accession>A0ABZ1CNJ7</accession>
<name>A0ABZ1CNJ7_9TREE</name>
<sequence>MPPRSSVHTFTSISTRRPRSRTTNLVTSSVVAYRAQSTSEPRPSPPTTSNTAHTRPAYSRANLAAFAAEGELLTAASKGPPKHTLASNSASHPHPQPHPHPHPHPHSQSFPTPPRPSVYPRPVLKSNPYADRYTISEAELGEQVEPVQSISTSPVSAFASQKSHPRAPAESHPQSNTKSVIGERRGRTLRKGRHVQTQIQSHGRVQSAWRNPNPSSESEAGTKPNSTSTSTTTTTTTTASSPKIHLSIDEYITLHEGYITYTSSKSKIYNAVITWNRLKDACTCRQCRDPSTKQKLITTGQVMKGILSDGKPYFTKDRKEGENGKTGGGLKIIWKKSGKRSNSNVNMGSNLNSSITHHESELTTSIHGKSEEHVDNDIQNEVRHEEGANDLEAGVQVSANQDDNAIENPTFSNAHIQYIGRSKLRSMASPSSHHSNISSLSRTLWEEKDINDSESLKIDFEQLETKEPEIMLSLLEQLHVYGLVVIKNVPTNPTDDQSCYLRKVMSWIGEIRNTFYGETWDVKSMKKSKNVAYTNLDLGLHMDLLYFSSPPRFQSLHCLRNRVNGGMSYFVDSFKVASDLPRNIFSTLQDNHIPYVYNNDDHFLKFKHPIISRGSSTWDLHSAINWSPPFRDWIEPFSTNRGNPRSNNNPAVAAQQEQLLFEAIAVFEERLSDPKYHYSFTMKEGDLVMFDNRRVLHARTGFWDKTEEQRKEEGIKLIEGEPTRWLKGCYLDGEAVWDRLAVLKRQVDVDRKQDFRKLKDDAPVYTYPRTKDSSSDELD</sequence>
<gene>
    <name evidence="9" type="ORF">IL334_000230</name>
</gene>
<keyword evidence="6" id="KW-0408">Iron</keyword>
<evidence type="ECO:0000256" key="3">
    <source>
        <dbReference type="ARBA" id="ARBA00022723"/>
    </source>
</evidence>
<reference evidence="9 10" key="1">
    <citation type="submission" date="2024-01" db="EMBL/GenBank/DDBJ databases">
        <title>Comparative genomics of Cryptococcus and Kwoniella reveals pathogenesis evolution and contrasting modes of karyotype evolution via chromosome fusion or intercentromeric recombination.</title>
        <authorList>
            <person name="Coelho M.A."/>
            <person name="David-Palma M."/>
            <person name="Shea T."/>
            <person name="Bowers K."/>
            <person name="McGinley-Smith S."/>
            <person name="Mohammad A.W."/>
            <person name="Gnirke A."/>
            <person name="Yurkov A.M."/>
            <person name="Nowrousian M."/>
            <person name="Sun S."/>
            <person name="Cuomo C.A."/>
            <person name="Heitman J."/>
        </authorList>
    </citation>
    <scope>NUCLEOTIDE SEQUENCE [LARGE SCALE GENOMIC DNA]</scope>
    <source>
        <strain evidence="9">CBS 11374</strain>
    </source>
</reference>
<dbReference type="SUPFAM" id="SSF51197">
    <property type="entry name" value="Clavaminate synthase-like"/>
    <property type="match status" value="1"/>
</dbReference>
<feature type="compositionally biased region" description="Polar residues" evidence="7">
    <location>
        <begin position="146"/>
        <end position="162"/>
    </location>
</feature>
<feature type="domain" description="TauD/TfdA-like" evidence="8">
    <location>
        <begin position="457"/>
        <end position="707"/>
    </location>
</feature>
<keyword evidence="4" id="KW-0223">Dioxygenase</keyword>
<dbReference type="Gene3D" id="3.30.2020.30">
    <property type="match status" value="1"/>
</dbReference>
<evidence type="ECO:0000313" key="9">
    <source>
        <dbReference type="EMBL" id="WRT63325.1"/>
    </source>
</evidence>
<protein>
    <recommendedName>
        <fullName evidence="8">TauD/TfdA-like domain-containing protein</fullName>
    </recommendedName>
</protein>
<dbReference type="Gene3D" id="3.60.130.10">
    <property type="entry name" value="Clavaminate synthase-like"/>
    <property type="match status" value="1"/>
</dbReference>
<dbReference type="InterPro" id="IPR003819">
    <property type="entry name" value="TauD/TfdA-like"/>
</dbReference>
<evidence type="ECO:0000313" key="10">
    <source>
        <dbReference type="Proteomes" id="UP001329825"/>
    </source>
</evidence>
<keyword evidence="10" id="KW-1185">Reference proteome</keyword>
<feature type="compositionally biased region" description="Polar residues" evidence="7">
    <location>
        <begin position="1"/>
        <end position="10"/>
    </location>
</feature>
<evidence type="ECO:0000259" key="8">
    <source>
        <dbReference type="Pfam" id="PF02668"/>
    </source>
</evidence>
<dbReference type="Pfam" id="PF02668">
    <property type="entry name" value="TauD"/>
    <property type="match status" value="1"/>
</dbReference>
<dbReference type="RefSeq" id="XP_062788065.1">
    <property type="nucleotide sequence ID" value="XM_062932014.1"/>
</dbReference>
<feature type="compositionally biased region" description="Polar residues" evidence="7">
    <location>
        <begin position="195"/>
        <end position="225"/>
    </location>
</feature>
<dbReference type="Proteomes" id="UP001329825">
    <property type="component" value="Chromosome 1"/>
</dbReference>
<keyword evidence="5" id="KW-0560">Oxidoreductase</keyword>
<proteinExistence type="inferred from homology"/>
<feature type="compositionally biased region" description="Low complexity" evidence="7">
    <location>
        <begin position="226"/>
        <end position="241"/>
    </location>
</feature>
<feature type="region of interest" description="Disordered" evidence="7">
    <location>
        <begin position="1"/>
        <end position="59"/>
    </location>
</feature>
<organism evidence="9 10">
    <name type="scientific">Kwoniella shivajii</name>
    <dbReference type="NCBI Taxonomy" id="564305"/>
    <lineage>
        <taxon>Eukaryota</taxon>
        <taxon>Fungi</taxon>
        <taxon>Dikarya</taxon>
        <taxon>Basidiomycota</taxon>
        <taxon>Agaricomycotina</taxon>
        <taxon>Tremellomycetes</taxon>
        <taxon>Tremellales</taxon>
        <taxon>Cryptococcaceae</taxon>
        <taxon>Kwoniella</taxon>
    </lineage>
</organism>
<comment type="cofactor">
    <cofactor evidence="1">
        <name>Fe(2+)</name>
        <dbReference type="ChEBI" id="CHEBI:29033"/>
    </cofactor>
</comment>
<dbReference type="GeneID" id="87952361"/>
<evidence type="ECO:0000256" key="7">
    <source>
        <dbReference type="SAM" id="MobiDB-lite"/>
    </source>
</evidence>
<keyword evidence="3" id="KW-0479">Metal-binding</keyword>
<evidence type="ECO:0000256" key="6">
    <source>
        <dbReference type="ARBA" id="ARBA00023004"/>
    </source>
</evidence>
<evidence type="ECO:0000256" key="5">
    <source>
        <dbReference type="ARBA" id="ARBA00023002"/>
    </source>
</evidence>